<evidence type="ECO:0000313" key="5">
    <source>
        <dbReference type="Proteomes" id="UP000289562"/>
    </source>
</evidence>
<dbReference type="GO" id="GO:0003677">
    <property type="term" value="F:DNA binding"/>
    <property type="evidence" value="ECO:0007669"/>
    <property type="project" value="InterPro"/>
</dbReference>
<dbReference type="AlphaFoldDB" id="A0A1X4JBW6"/>
<protein>
    <submittedName>
        <fullName evidence="2">Integrase</fullName>
    </submittedName>
</protein>
<dbReference type="Proteomes" id="UP000289562">
    <property type="component" value="Unassembled WGS sequence"/>
</dbReference>
<organism evidence="2 4">
    <name type="scientific">Enterococcus faecium</name>
    <name type="common">Streptococcus faecium</name>
    <dbReference type="NCBI Taxonomy" id="1352"/>
    <lineage>
        <taxon>Bacteria</taxon>
        <taxon>Bacillati</taxon>
        <taxon>Bacillota</taxon>
        <taxon>Bacilli</taxon>
        <taxon>Lactobacillales</taxon>
        <taxon>Enterococcaceae</taxon>
        <taxon>Enterococcus</taxon>
    </lineage>
</organism>
<evidence type="ECO:0000313" key="2">
    <source>
        <dbReference type="EMBL" id="PHL20529.1"/>
    </source>
</evidence>
<dbReference type="RefSeq" id="WP_002298833.1">
    <property type="nucleotide sequence ID" value="NZ_CABGPU010000004.1"/>
</dbReference>
<dbReference type="EMBL" id="PCGC01000063">
    <property type="protein sequence ID" value="PHL20529.1"/>
    <property type="molecule type" value="Genomic_DNA"/>
</dbReference>
<name>A0A1X4JBW6_ENTFC</name>
<dbReference type="InterPro" id="IPR013762">
    <property type="entry name" value="Integrase-like_cat_sf"/>
</dbReference>
<evidence type="ECO:0000313" key="3">
    <source>
        <dbReference type="EMBL" id="RXU83684.1"/>
    </source>
</evidence>
<dbReference type="GO" id="GO:0015074">
    <property type="term" value="P:DNA integration"/>
    <property type="evidence" value="ECO:0007669"/>
    <property type="project" value="InterPro"/>
</dbReference>
<dbReference type="EMBL" id="PJVH01000070">
    <property type="protein sequence ID" value="RXU83684.1"/>
    <property type="molecule type" value="Genomic_DNA"/>
</dbReference>
<reference evidence="3 5" key="2">
    <citation type="submission" date="2017-12" db="EMBL/GenBank/DDBJ databases">
        <title>A pool of 800 enterococci isolated from chicken carcass rinse samples from New Zealand.</title>
        <authorList>
            <person name="Zhang J."/>
            <person name="Rogers L."/>
            <person name="Midwinter A."/>
            <person name="French N."/>
        </authorList>
    </citation>
    <scope>NUCLEOTIDE SEQUENCE [LARGE SCALE GENOMIC DNA]</scope>
    <source>
        <strain evidence="3 5">EN697</strain>
    </source>
</reference>
<evidence type="ECO:0000256" key="1">
    <source>
        <dbReference type="ARBA" id="ARBA00023172"/>
    </source>
</evidence>
<dbReference type="InterPro" id="IPR011010">
    <property type="entry name" value="DNA_brk_join_enz"/>
</dbReference>
<dbReference type="Gene3D" id="1.10.443.10">
    <property type="entry name" value="Intergrase catalytic core"/>
    <property type="match status" value="1"/>
</dbReference>
<gene>
    <name evidence="2" type="ORF">CQR37_13850</name>
    <name evidence="3" type="ORF">CYQ77_12875</name>
</gene>
<reference evidence="2 4" key="1">
    <citation type="submission" date="2017-10" db="EMBL/GenBank/DDBJ databases">
        <title>Draft genomes of the Enterococcus faecium isolated from human feces before and after Helicobacter pylori eradication therapy.</title>
        <authorList>
            <person name="Prianichniikov N.A."/>
            <person name="Glushchenko O.E."/>
            <person name="Malakhova M.V."/>
        </authorList>
    </citation>
    <scope>NUCLEOTIDE SEQUENCE [LARGE SCALE GENOMIC DNA]</scope>
    <source>
        <strain evidence="2 4">Hp_5-7</strain>
    </source>
</reference>
<proteinExistence type="predicted"/>
<dbReference type="SUPFAM" id="SSF56349">
    <property type="entry name" value="DNA breaking-rejoining enzymes"/>
    <property type="match status" value="1"/>
</dbReference>
<comment type="caution">
    <text evidence="2">The sequence shown here is derived from an EMBL/GenBank/DDBJ whole genome shotgun (WGS) entry which is preliminary data.</text>
</comment>
<dbReference type="GO" id="GO:0006310">
    <property type="term" value="P:DNA recombination"/>
    <property type="evidence" value="ECO:0007669"/>
    <property type="project" value="UniProtKB-KW"/>
</dbReference>
<accession>A0A1X4JBW6</accession>
<sequence>MANPKEIQARVGNSRLVTTMDAYAHVTKKMKNEAVDIFAQRLKRSLI</sequence>
<keyword evidence="1" id="KW-0233">DNA recombination</keyword>
<evidence type="ECO:0000313" key="4">
    <source>
        <dbReference type="Proteomes" id="UP000224303"/>
    </source>
</evidence>
<dbReference type="Proteomes" id="UP000224303">
    <property type="component" value="Unassembled WGS sequence"/>
</dbReference>